<keyword evidence="2" id="KW-0472">Membrane</keyword>
<feature type="transmembrane region" description="Helical" evidence="2">
    <location>
        <begin position="144"/>
        <end position="165"/>
    </location>
</feature>
<feature type="region of interest" description="Disordered" evidence="1">
    <location>
        <begin position="1"/>
        <end position="24"/>
    </location>
</feature>
<organism evidence="3">
    <name type="scientific">bioreactor metagenome</name>
    <dbReference type="NCBI Taxonomy" id="1076179"/>
    <lineage>
        <taxon>unclassified sequences</taxon>
        <taxon>metagenomes</taxon>
        <taxon>ecological metagenomes</taxon>
    </lineage>
</organism>
<feature type="transmembrane region" description="Helical" evidence="2">
    <location>
        <begin position="83"/>
        <end position="105"/>
    </location>
</feature>
<evidence type="ECO:0000256" key="1">
    <source>
        <dbReference type="SAM" id="MobiDB-lite"/>
    </source>
</evidence>
<proteinExistence type="predicted"/>
<feature type="transmembrane region" description="Helical" evidence="2">
    <location>
        <begin position="54"/>
        <end position="71"/>
    </location>
</feature>
<sequence length="168" mass="19310">MNEERQIIEDPSNKKNPAAPENHKTSESWDLFNLRWKQNIVTDVNAPQLYSRRTIYEFSLFFTVLFGGILLSVNLKKVNNEKAILPVLLFSVVYTALEIYITYLFPSAKGSIFLLINGIGAIVLPNNFWEKHIGIDFLYRTKPFLIPLIIGIIIAALFLWAMFAMNQI</sequence>
<gene>
    <name evidence="3" type="ORF">SDC9_40638</name>
</gene>
<evidence type="ECO:0000313" key="3">
    <source>
        <dbReference type="EMBL" id="MPL94484.1"/>
    </source>
</evidence>
<feature type="compositionally biased region" description="Basic and acidic residues" evidence="1">
    <location>
        <begin position="1"/>
        <end position="13"/>
    </location>
</feature>
<keyword evidence="2" id="KW-0812">Transmembrane</keyword>
<accession>A0A644VSU9</accession>
<protein>
    <submittedName>
        <fullName evidence="3">Uncharacterized protein</fullName>
    </submittedName>
</protein>
<keyword evidence="2" id="KW-1133">Transmembrane helix</keyword>
<dbReference type="EMBL" id="VSSQ01000429">
    <property type="protein sequence ID" value="MPL94484.1"/>
    <property type="molecule type" value="Genomic_DNA"/>
</dbReference>
<comment type="caution">
    <text evidence="3">The sequence shown here is derived from an EMBL/GenBank/DDBJ whole genome shotgun (WGS) entry which is preliminary data.</text>
</comment>
<dbReference type="AlphaFoldDB" id="A0A644VSU9"/>
<reference evidence="3" key="1">
    <citation type="submission" date="2019-08" db="EMBL/GenBank/DDBJ databases">
        <authorList>
            <person name="Kucharzyk K."/>
            <person name="Murdoch R.W."/>
            <person name="Higgins S."/>
            <person name="Loffler F."/>
        </authorList>
    </citation>
    <scope>NUCLEOTIDE SEQUENCE</scope>
</reference>
<feature type="transmembrane region" description="Helical" evidence="2">
    <location>
        <begin position="112"/>
        <end position="129"/>
    </location>
</feature>
<evidence type="ECO:0000256" key="2">
    <source>
        <dbReference type="SAM" id="Phobius"/>
    </source>
</evidence>
<name>A0A644VSU9_9ZZZZ</name>